<organism evidence="1 2">
    <name type="scientific">Pullulanibacillus camelliae</name>
    <dbReference type="NCBI Taxonomy" id="1707096"/>
    <lineage>
        <taxon>Bacteria</taxon>
        <taxon>Bacillati</taxon>
        <taxon>Bacillota</taxon>
        <taxon>Bacilli</taxon>
        <taxon>Bacillales</taxon>
        <taxon>Sporolactobacillaceae</taxon>
        <taxon>Pullulanibacillus</taxon>
    </lineage>
</organism>
<name>A0A8J2YL09_9BACL</name>
<gene>
    <name evidence="1" type="ORF">GCM10011391_32350</name>
</gene>
<sequence length="140" mass="14727">MENQYFPQQNGAMNDWSQYVNQSVKVSALDGKSYEGIMEHIDGEQLHLLIPIDIPAEDGRAFGYPGAGGYPGAPGYYGGGYPSGYGYTGGYQTGFGYPGGGYGYPGGYGGPYGPYGLGYPGRPFGRLTLPLAALTALTVI</sequence>
<reference evidence="1" key="2">
    <citation type="submission" date="2020-09" db="EMBL/GenBank/DDBJ databases">
        <authorList>
            <person name="Sun Q."/>
            <person name="Zhou Y."/>
        </authorList>
    </citation>
    <scope>NUCLEOTIDE SEQUENCE</scope>
    <source>
        <strain evidence="1">CGMCC 1.15371</strain>
    </source>
</reference>
<evidence type="ECO:0000313" key="2">
    <source>
        <dbReference type="Proteomes" id="UP000628775"/>
    </source>
</evidence>
<reference evidence="1" key="1">
    <citation type="journal article" date="2014" name="Int. J. Syst. Evol. Microbiol.">
        <title>Complete genome sequence of Corynebacterium casei LMG S-19264T (=DSM 44701T), isolated from a smear-ripened cheese.</title>
        <authorList>
            <consortium name="US DOE Joint Genome Institute (JGI-PGF)"/>
            <person name="Walter F."/>
            <person name="Albersmeier A."/>
            <person name="Kalinowski J."/>
            <person name="Ruckert C."/>
        </authorList>
    </citation>
    <scope>NUCLEOTIDE SEQUENCE</scope>
    <source>
        <strain evidence="1">CGMCC 1.15371</strain>
    </source>
</reference>
<accession>A0A8J2YL09</accession>
<dbReference type="RefSeq" id="WP_188696687.1">
    <property type="nucleotide sequence ID" value="NZ_BMIR01000019.1"/>
</dbReference>
<comment type="caution">
    <text evidence="1">The sequence shown here is derived from an EMBL/GenBank/DDBJ whole genome shotgun (WGS) entry which is preliminary data.</text>
</comment>
<dbReference type="AlphaFoldDB" id="A0A8J2YL09"/>
<evidence type="ECO:0000313" key="1">
    <source>
        <dbReference type="EMBL" id="GGE51093.1"/>
    </source>
</evidence>
<proteinExistence type="predicted"/>
<dbReference type="Proteomes" id="UP000628775">
    <property type="component" value="Unassembled WGS sequence"/>
</dbReference>
<dbReference type="EMBL" id="BMIR01000019">
    <property type="protein sequence ID" value="GGE51093.1"/>
    <property type="molecule type" value="Genomic_DNA"/>
</dbReference>
<protein>
    <submittedName>
        <fullName evidence="1">Uncharacterized protein</fullName>
    </submittedName>
</protein>
<keyword evidence="2" id="KW-1185">Reference proteome</keyword>